<dbReference type="InterPro" id="IPR037883">
    <property type="entry name" value="Knr4/Smi1-like_sf"/>
</dbReference>
<dbReference type="InterPro" id="IPR018958">
    <property type="entry name" value="Knr4/Smi1-like_dom"/>
</dbReference>
<dbReference type="Pfam" id="PF09346">
    <property type="entry name" value="SMI1_KNR4"/>
    <property type="match status" value="1"/>
</dbReference>
<feature type="domain" description="Knr4/Smi1-like" evidence="1">
    <location>
        <begin position="24"/>
        <end position="124"/>
    </location>
</feature>
<dbReference type="Proteomes" id="UP000664144">
    <property type="component" value="Unassembled WGS sequence"/>
</dbReference>
<protein>
    <submittedName>
        <fullName evidence="2">SMI1/KNR4 family protein</fullName>
    </submittedName>
</protein>
<dbReference type="EMBL" id="JAFLQZ010000004">
    <property type="protein sequence ID" value="MBO0357877.1"/>
    <property type="molecule type" value="Genomic_DNA"/>
</dbReference>
<comment type="caution">
    <text evidence="2">The sequence shown here is derived from an EMBL/GenBank/DDBJ whole genome shotgun (WGS) entry which is preliminary data.</text>
</comment>
<organism evidence="2 3">
    <name type="scientific">Hymenobacter telluris</name>
    <dbReference type="NCBI Taxonomy" id="2816474"/>
    <lineage>
        <taxon>Bacteria</taxon>
        <taxon>Pseudomonadati</taxon>
        <taxon>Bacteroidota</taxon>
        <taxon>Cytophagia</taxon>
        <taxon>Cytophagales</taxon>
        <taxon>Hymenobacteraceae</taxon>
        <taxon>Hymenobacter</taxon>
    </lineage>
</organism>
<evidence type="ECO:0000313" key="2">
    <source>
        <dbReference type="EMBL" id="MBO0357877.1"/>
    </source>
</evidence>
<gene>
    <name evidence="2" type="ORF">J0X19_07970</name>
</gene>
<evidence type="ECO:0000259" key="1">
    <source>
        <dbReference type="SMART" id="SM00860"/>
    </source>
</evidence>
<sequence length="148" mass="17271">MTIHEVLATLKANLKQTDITLYPGANEQLIQQFEQEMNLVLPADFKVFYSFCNGFYSARDEFQMIALEEILDQKHELQPQQFYLAEVLIYCDVWEVELTNQPSGYRIHNMGVTLTDSLAAFLNRFLHAGVYQENGLYNWREEARPLRG</sequence>
<keyword evidence="3" id="KW-1185">Reference proteome</keyword>
<dbReference type="SMART" id="SM00860">
    <property type="entry name" value="SMI1_KNR4"/>
    <property type="match status" value="1"/>
</dbReference>
<reference evidence="2" key="1">
    <citation type="submission" date="2021-03" db="EMBL/GenBank/DDBJ databases">
        <authorList>
            <person name="Kim M.K."/>
        </authorList>
    </citation>
    <scope>NUCLEOTIDE SEQUENCE</scope>
    <source>
        <strain evidence="2">BT186</strain>
    </source>
</reference>
<name>A0A939EWI1_9BACT</name>
<dbReference type="SUPFAM" id="SSF160631">
    <property type="entry name" value="SMI1/KNR4-like"/>
    <property type="match status" value="1"/>
</dbReference>
<proteinExistence type="predicted"/>
<dbReference type="Gene3D" id="3.40.1580.10">
    <property type="entry name" value="SMI1/KNR4-like"/>
    <property type="match status" value="1"/>
</dbReference>
<dbReference type="RefSeq" id="WP_206983667.1">
    <property type="nucleotide sequence ID" value="NZ_JAFLQZ010000004.1"/>
</dbReference>
<dbReference type="AlphaFoldDB" id="A0A939EWI1"/>
<evidence type="ECO:0000313" key="3">
    <source>
        <dbReference type="Proteomes" id="UP000664144"/>
    </source>
</evidence>
<accession>A0A939EWI1</accession>